<organism evidence="2 3">
    <name type="scientific">Paxillus rubicundulus Ve08.2h10</name>
    <dbReference type="NCBI Taxonomy" id="930991"/>
    <lineage>
        <taxon>Eukaryota</taxon>
        <taxon>Fungi</taxon>
        <taxon>Dikarya</taxon>
        <taxon>Basidiomycota</taxon>
        <taxon>Agaricomycotina</taxon>
        <taxon>Agaricomycetes</taxon>
        <taxon>Agaricomycetidae</taxon>
        <taxon>Boletales</taxon>
        <taxon>Paxilineae</taxon>
        <taxon>Paxillaceae</taxon>
        <taxon>Paxillus</taxon>
    </lineage>
</organism>
<reference evidence="3" key="2">
    <citation type="submission" date="2015-01" db="EMBL/GenBank/DDBJ databases">
        <title>Evolutionary Origins and Diversification of the Mycorrhizal Mutualists.</title>
        <authorList>
            <consortium name="DOE Joint Genome Institute"/>
            <consortium name="Mycorrhizal Genomics Consortium"/>
            <person name="Kohler A."/>
            <person name="Kuo A."/>
            <person name="Nagy L.G."/>
            <person name="Floudas D."/>
            <person name="Copeland A."/>
            <person name="Barry K.W."/>
            <person name="Cichocki N."/>
            <person name="Veneault-Fourrey C."/>
            <person name="LaButti K."/>
            <person name="Lindquist E.A."/>
            <person name="Lipzen A."/>
            <person name="Lundell T."/>
            <person name="Morin E."/>
            <person name="Murat C."/>
            <person name="Riley R."/>
            <person name="Ohm R."/>
            <person name="Sun H."/>
            <person name="Tunlid A."/>
            <person name="Henrissat B."/>
            <person name="Grigoriev I.V."/>
            <person name="Hibbett D.S."/>
            <person name="Martin F."/>
        </authorList>
    </citation>
    <scope>NUCLEOTIDE SEQUENCE [LARGE SCALE GENOMIC DNA]</scope>
    <source>
        <strain evidence="3">Ve08.2h10</strain>
    </source>
</reference>
<keyword evidence="1" id="KW-0732">Signal</keyword>
<name>A0A0D0DC48_9AGAM</name>
<feature type="signal peptide" evidence="1">
    <location>
        <begin position="1"/>
        <end position="23"/>
    </location>
</feature>
<dbReference type="InParanoid" id="A0A0D0DC48"/>
<dbReference type="EMBL" id="KN828527">
    <property type="protein sequence ID" value="KIK74835.1"/>
    <property type="molecule type" value="Genomic_DNA"/>
</dbReference>
<dbReference type="Proteomes" id="UP000054538">
    <property type="component" value="Unassembled WGS sequence"/>
</dbReference>
<gene>
    <name evidence="2" type="ORF">PAXRUDRAFT_174522</name>
</gene>
<dbReference type="OrthoDB" id="10567928at2759"/>
<keyword evidence="3" id="KW-1185">Reference proteome</keyword>
<feature type="chain" id="PRO_5002208462" evidence="1">
    <location>
        <begin position="24"/>
        <end position="233"/>
    </location>
</feature>
<proteinExistence type="predicted"/>
<protein>
    <submittedName>
        <fullName evidence="2">Uncharacterized protein</fullName>
    </submittedName>
</protein>
<evidence type="ECO:0000256" key="1">
    <source>
        <dbReference type="SAM" id="SignalP"/>
    </source>
</evidence>
<evidence type="ECO:0000313" key="2">
    <source>
        <dbReference type="EMBL" id="KIK74835.1"/>
    </source>
</evidence>
<sequence length="233" mass="21915">MRLIAFTPLALALVTFSMPITTSNPNDLTQNLNSHLPAAVPSNTNLQRSDIINPNDGVNNPDLSGSAIGFGLGNADLKHNSVTSSGLAGANSPTAPPINGVRLGGRAIAPPSPIPLSAALSGVGGQTETVTGGPLSGTNSGGGAGLIHGASNTGGTSGNGNVGDVGDVTGGIPGASGAANGMFSGAGSYIQSADNGGPSGDASGITGGGANGAVGPISGAVSGAAEGSPSFHA</sequence>
<dbReference type="HOGENOM" id="CLU_1190232_0_0_1"/>
<dbReference type="AlphaFoldDB" id="A0A0D0DC48"/>
<evidence type="ECO:0000313" key="3">
    <source>
        <dbReference type="Proteomes" id="UP000054538"/>
    </source>
</evidence>
<reference evidence="2 3" key="1">
    <citation type="submission" date="2014-04" db="EMBL/GenBank/DDBJ databases">
        <authorList>
            <consortium name="DOE Joint Genome Institute"/>
            <person name="Kuo A."/>
            <person name="Kohler A."/>
            <person name="Jargeat P."/>
            <person name="Nagy L.G."/>
            <person name="Floudas D."/>
            <person name="Copeland A."/>
            <person name="Barry K.W."/>
            <person name="Cichocki N."/>
            <person name="Veneault-Fourrey C."/>
            <person name="LaButti K."/>
            <person name="Lindquist E.A."/>
            <person name="Lipzen A."/>
            <person name="Lundell T."/>
            <person name="Morin E."/>
            <person name="Murat C."/>
            <person name="Sun H."/>
            <person name="Tunlid A."/>
            <person name="Henrissat B."/>
            <person name="Grigoriev I.V."/>
            <person name="Hibbett D.S."/>
            <person name="Martin F."/>
            <person name="Nordberg H.P."/>
            <person name="Cantor M.N."/>
            <person name="Hua S.X."/>
        </authorList>
    </citation>
    <scope>NUCLEOTIDE SEQUENCE [LARGE SCALE GENOMIC DNA]</scope>
    <source>
        <strain evidence="2 3">Ve08.2h10</strain>
    </source>
</reference>
<accession>A0A0D0DC48</accession>